<dbReference type="AlphaFoldDB" id="F8PGC3"/>
<protein>
    <submittedName>
        <fullName evidence="1">Uncharacterized protein</fullName>
    </submittedName>
</protein>
<gene>
    <name evidence="1" type="ORF">SERLA73DRAFT_149187</name>
</gene>
<accession>F8PGC3</accession>
<dbReference type="EMBL" id="GL945474">
    <property type="protein sequence ID" value="EGO04830.1"/>
    <property type="molecule type" value="Genomic_DNA"/>
</dbReference>
<evidence type="ECO:0000313" key="2">
    <source>
        <dbReference type="Proteomes" id="UP000008063"/>
    </source>
</evidence>
<evidence type="ECO:0000313" key="1">
    <source>
        <dbReference type="EMBL" id="EGO04830.1"/>
    </source>
</evidence>
<dbReference type="InParanoid" id="F8PGC3"/>
<dbReference type="Proteomes" id="UP000008063">
    <property type="component" value="Unassembled WGS sequence"/>
</dbReference>
<name>F8PGC3_SERL3</name>
<reference evidence="2" key="1">
    <citation type="journal article" date="2011" name="Science">
        <title>The plant cell wall-decomposing machinery underlies the functional diversity of forest fungi.</title>
        <authorList>
            <person name="Eastwood D.C."/>
            <person name="Floudas D."/>
            <person name="Binder M."/>
            <person name="Majcherczyk A."/>
            <person name="Schneider P."/>
            <person name="Aerts A."/>
            <person name="Asiegbu F.O."/>
            <person name="Baker S.E."/>
            <person name="Barry K."/>
            <person name="Bendiksby M."/>
            <person name="Blumentritt M."/>
            <person name="Coutinho P.M."/>
            <person name="Cullen D."/>
            <person name="de Vries R.P."/>
            <person name="Gathman A."/>
            <person name="Goodell B."/>
            <person name="Henrissat B."/>
            <person name="Ihrmark K."/>
            <person name="Kauserud H."/>
            <person name="Kohler A."/>
            <person name="LaButti K."/>
            <person name="Lapidus A."/>
            <person name="Lavin J.L."/>
            <person name="Lee Y.-H."/>
            <person name="Lindquist E."/>
            <person name="Lilly W."/>
            <person name="Lucas S."/>
            <person name="Morin E."/>
            <person name="Murat C."/>
            <person name="Oguiza J.A."/>
            <person name="Park J."/>
            <person name="Pisabarro A.G."/>
            <person name="Riley R."/>
            <person name="Rosling A."/>
            <person name="Salamov A."/>
            <person name="Schmidt O."/>
            <person name="Schmutz J."/>
            <person name="Skrede I."/>
            <person name="Stenlid J."/>
            <person name="Wiebenga A."/>
            <person name="Xie X."/>
            <person name="Kuees U."/>
            <person name="Hibbett D.S."/>
            <person name="Hoffmeister D."/>
            <person name="Hoegberg N."/>
            <person name="Martin F."/>
            <person name="Grigoriev I.V."/>
            <person name="Watkinson S.C."/>
        </authorList>
    </citation>
    <scope>NUCLEOTIDE SEQUENCE [LARGE SCALE GENOMIC DNA]</scope>
    <source>
        <strain evidence="2">strain S7.3</strain>
    </source>
</reference>
<sequence>MVNLLMQQRSSNRLKAKNRALENVGCLMDLKINVQGIYCIKCGYWSRHLGKGQHLENIIPSLNYQLALKIQQLAEAQEKAADLVYQLALAEDFGTPHTDIACSIAWMRNMAVNIDIGRSDWEFLEPALYASASLGCGT</sequence>
<organism evidence="2">
    <name type="scientific">Serpula lacrymans var. lacrymans (strain S7.3)</name>
    <name type="common">Dry rot fungus</name>
    <dbReference type="NCBI Taxonomy" id="936435"/>
    <lineage>
        <taxon>Eukaryota</taxon>
        <taxon>Fungi</taxon>
        <taxon>Dikarya</taxon>
        <taxon>Basidiomycota</taxon>
        <taxon>Agaricomycotina</taxon>
        <taxon>Agaricomycetes</taxon>
        <taxon>Agaricomycetidae</taxon>
        <taxon>Boletales</taxon>
        <taxon>Coniophorineae</taxon>
        <taxon>Serpulaceae</taxon>
        <taxon>Serpula</taxon>
    </lineage>
</organism>
<dbReference type="HOGENOM" id="CLU_1856507_0_0_1"/>
<proteinExistence type="predicted"/>
<keyword evidence="2" id="KW-1185">Reference proteome</keyword>